<sequence>MTQICVIPGDGVGQEVIPAAVRVLQATGVPLTFVSADGGWDCFTQRGTALPDETIDLVAASAATLFGATQSPSHKVEGYQSPILALRRRFNLYANIRPTRSLPLPGSRQGIDMVIVRENTEGLYSGRERREGDVAITERVISRAASERIVRTAFELARQRVVGQAPGSKPLVTIVHKANVLKETDGLFRECARAVAADYPDIATNELLVDAMAMRLIKDPEAFDVIVTTNLFGDILSDEAAALVGGLGVAPSGNIGDTNAVYEPVHGSAPDIAGKGIANPVGAILSSAMMLERLGHADATKRVRAAVEATLAAGILTADLGGIATTEQVTGAIIERL</sequence>
<evidence type="ECO:0000256" key="10">
    <source>
        <dbReference type="ARBA" id="ARBA00060720"/>
    </source>
</evidence>
<keyword evidence="17" id="KW-1185">Reference proteome</keyword>
<comment type="catalytic activity">
    <reaction evidence="8">
        <text>(2R,3S)-homoisocitrate + NAD(+) = 2-oxoadipate + CO2 + NADH</text>
        <dbReference type="Rhea" id="RHEA:11900"/>
        <dbReference type="ChEBI" id="CHEBI:15404"/>
        <dbReference type="ChEBI" id="CHEBI:16526"/>
        <dbReference type="ChEBI" id="CHEBI:57499"/>
        <dbReference type="ChEBI" id="CHEBI:57540"/>
        <dbReference type="ChEBI" id="CHEBI:57945"/>
        <dbReference type="EC" id="1.1.1.286"/>
    </reaction>
    <physiologicalReaction direction="left-to-right" evidence="8">
        <dbReference type="Rhea" id="RHEA:11901"/>
    </physiologicalReaction>
</comment>
<dbReference type="InterPro" id="IPR024084">
    <property type="entry name" value="IsoPropMal-DH-like_dom"/>
</dbReference>
<dbReference type="SUPFAM" id="SSF53659">
    <property type="entry name" value="Isocitrate/Isopropylmalate dehydrogenase-like"/>
    <property type="match status" value="1"/>
</dbReference>
<dbReference type="OrthoDB" id="9806254at2"/>
<dbReference type="Proteomes" id="UP000004221">
    <property type="component" value="Unassembled WGS sequence"/>
</dbReference>
<comment type="pathway">
    <text evidence="10">Amino-acid biosynthesis; L-lysine biosynthesis via AAA pathway; L-alpha-aminoadipate from 2-oxoglutarate: step 4/5.</text>
</comment>
<dbReference type="SMART" id="SM01329">
    <property type="entry name" value="Iso_dh"/>
    <property type="match status" value="1"/>
</dbReference>
<name>I4EGH3_9BACT</name>
<comment type="catalytic activity">
    <reaction evidence="7">
        <text>D-threo-isocitrate + NAD(+) = 2-oxoglutarate + CO2 + NADH</text>
        <dbReference type="Rhea" id="RHEA:23632"/>
        <dbReference type="ChEBI" id="CHEBI:15562"/>
        <dbReference type="ChEBI" id="CHEBI:16526"/>
        <dbReference type="ChEBI" id="CHEBI:16810"/>
        <dbReference type="ChEBI" id="CHEBI:57540"/>
        <dbReference type="ChEBI" id="CHEBI:57945"/>
        <dbReference type="EC" id="1.1.1.286"/>
    </reaction>
    <physiologicalReaction direction="left-to-right" evidence="7">
        <dbReference type="Rhea" id="RHEA:23633"/>
    </physiologicalReaction>
</comment>
<gene>
    <name evidence="16" type="primary">aksF</name>
    <name evidence="16" type="ORF">NITHO_2710008</name>
</gene>
<evidence type="ECO:0000256" key="3">
    <source>
        <dbReference type="ARBA" id="ARBA00022723"/>
    </source>
</evidence>
<dbReference type="GO" id="GO:0046394">
    <property type="term" value="P:carboxylic acid biosynthetic process"/>
    <property type="evidence" value="ECO:0007669"/>
    <property type="project" value="UniProtKB-ARBA"/>
</dbReference>
<evidence type="ECO:0000256" key="13">
    <source>
        <dbReference type="ARBA" id="ARBA00071278"/>
    </source>
</evidence>
<keyword evidence="4" id="KW-0460">Magnesium</keyword>
<dbReference type="PROSITE" id="PS00470">
    <property type="entry name" value="IDH_IMDH"/>
    <property type="match status" value="1"/>
</dbReference>
<dbReference type="PANTHER" id="PTHR11835:SF34">
    <property type="entry name" value="ISOCITRATE DEHYDROGENASE [NAD] SUBUNIT ALPHA, MITOCHONDRIAL"/>
    <property type="match status" value="1"/>
</dbReference>
<dbReference type="FunFam" id="3.40.718.10:FF:000019">
    <property type="entry name" value="Homoisocitrate dehydrogenase"/>
    <property type="match status" value="1"/>
</dbReference>
<evidence type="ECO:0000313" key="17">
    <source>
        <dbReference type="Proteomes" id="UP000004221"/>
    </source>
</evidence>
<feature type="domain" description="Isopropylmalate dehydrogenase-like" evidence="15">
    <location>
        <begin position="3"/>
        <end position="333"/>
    </location>
</feature>
<dbReference type="EC" id="1.1.1.286" evidence="12"/>
<dbReference type="GO" id="GO:0006102">
    <property type="term" value="P:isocitrate metabolic process"/>
    <property type="evidence" value="ECO:0007669"/>
    <property type="project" value="TreeGrafter"/>
</dbReference>
<evidence type="ECO:0000256" key="6">
    <source>
        <dbReference type="ARBA" id="ARBA00023027"/>
    </source>
</evidence>
<evidence type="ECO:0000256" key="2">
    <source>
        <dbReference type="ARBA" id="ARBA00007769"/>
    </source>
</evidence>
<dbReference type="RefSeq" id="WP_008477396.1">
    <property type="nucleotide sequence ID" value="NZ_CAGS01000192.1"/>
</dbReference>
<dbReference type="GO" id="GO:0047046">
    <property type="term" value="F:homoisocitrate dehydrogenase activity"/>
    <property type="evidence" value="ECO:0007669"/>
    <property type="project" value="RHEA"/>
</dbReference>
<evidence type="ECO:0000256" key="9">
    <source>
        <dbReference type="ARBA" id="ARBA00054060"/>
    </source>
</evidence>
<dbReference type="AlphaFoldDB" id="I4EGH3"/>
<dbReference type="Pfam" id="PF00180">
    <property type="entry name" value="Iso_dh"/>
    <property type="match status" value="1"/>
</dbReference>
<evidence type="ECO:0000256" key="5">
    <source>
        <dbReference type="ARBA" id="ARBA00023002"/>
    </source>
</evidence>
<evidence type="ECO:0000256" key="7">
    <source>
        <dbReference type="ARBA" id="ARBA00050979"/>
    </source>
</evidence>
<evidence type="ECO:0000256" key="12">
    <source>
        <dbReference type="ARBA" id="ARBA00066849"/>
    </source>
</evidence>
<keyword evidence="5 16" id="KW-0560">Oxidoreductase</keyword>
<evidence type="ECO:0000256" key="8">
    <source>
        <dbReference type="ARBA" id="ARBA00051094"/>
    </source>
</evidence>
<evidence type="ECO:0000313" key="16">
    <source>
        <dbReference type="EMBL" id="CCF83785.1"/>
    </source>
</evidence>
<evidence type="ECO:0000259" key="15">
    <source>
        <dbReference type="SMART" id="SM01329"/>
    </source>
</evidence>
<dbReference type="EMBL" id="CAGS01000192">
    <property type="protein sequence ID" value="CCF83785.1"/>
    <property type="molecule type" value="Genomic_DNA"/>
</dbReference>
<evidence type="ECO:0000256" key="14">
    <source>
        <dbReference type="ARBA" id="ARBA00076472"/>
    </source>
</evidence>
<dbReference type="GO" id="GO:0000287">
    <property type="term" value="F:magnesium ion binding"/>
    <property type="evidence" value="ECO:0007669"/>
    <property type="project" value="InterPro"/>
</dbReference>
<dbReference type="Gene3D" id="3.40.718.10">
    <property type="entry name" value="Isopropylmalate Dehydrogenase"/>
    <property type="match status" value="1"/>
</dbReference>
<protein>
    <recommendedName>
        <fullName evidence="13">Isocitrate/homoisocitrate dehydrogenase</fullName>
        <ecNumber evidence="12">1.1.1.286</ecNumber>
    </recommendedName>
    <alternativeName>
        <fullName evidence="14">Homoisocitrate dehydrogenase</fullName>
    </alternativeName>
</protein>
<comment type="subunit">
    <text evidence="11">Homotetramer. Dimer of dimers. The homotetramer can transiently dissociate into homodimers.</text>
</comment>
<comment type="similarity">
    <text evidence="2">Belongs to the isocitrate and isopropylmalate dehydrogenases family.</text>
</comment>
<comment type="caution">
    <text evidence="16">The sequence shown here is derived from an EMBL/GenBank/DDBJ whole genome shotgun (WGS) entry which is preliminary data.</text>
</comment>
<organism evidence="16 17">
    <name type="scientific">Nitrolancea hollandica Lb</name>
    <dbReference type="NCBI Taxonomy" id="1129897"/>
    <lineage>
        <taxon>Bacteria</taxon>
        <taxon>Pseudomonadati</taxon>
        <taxon>Thermomicrobiota</taxon>
        <taxon>Thermomicrobia</taxon>
        <taxon>Sphaerobacterales</taxon>
        <taxon>Sphaerobacterineae</taxon>
        <taxon>Sphaerobacteraceae</taxon>
        <taxon>Nitrolancea</taxon>
    </lineage>
</organism>
<evidence type="ECO:0000256" key="4">
    <source>
        <dbReference type="ARBA" id="ARBA00022842"/>
    </source>
</evidence>
<comment type="cofactor">
    <cofactor evidence="1">
        <name>Mg(2+)</name>
        <dbReference type="ChEBI" id="CHEBI:18420"/>
    </cofactor>
</comment>
<dbReference type="InterPro" id="IPR019818">
    <property type="entry name" value="IsoCit/isopropylmalate_DH_CS"/>
</dbReference>
<keyword evidence="3" id="KW-0479">Metal-binding</keyword>
<keyword evidence="6" id="KW-0520">NAD</keyword>
<dbReference type="GO" id="GO:0006099">
    <property type="term" value="P:tricarboxylic acid cycle"/>
    <property type="evidence" value="ECO:0007669"/>
    <property type="project" value="TreeGrafter"/>
</dbReference>
<evidence type="ECO:0000256" key="1">
    <source>
        <dbReference type="ARBA" id="ARBA00001946"/>
    </source>
</evidence>
<dbReference type="GO" id="GO:0004449">
    <property type="term" value="F:isocitrate dehydrogenase (NAD+) activity"/>
    <property type="evidence" value="ECO:0007669"/>
    <property type="project" value="TreeGrafter"/>
</dbReference>
<dbReference type="PANTHER" id="PTHR11835">
    <property type="entry name" value="DECARBOXYLATING DEHYDROGENASES-ISOCITRATE, ISOPROPYLMALATE, TARTRATE"/>
    <property type="match status" value="1"/>
</dbReference>
<comment type="function">
    <text evidence="9">Catalyzes the NAD(+)-dependent oxidative decarboxylation of homoisocitrate to 2-oxoadipate (alpha-ketoadipate), a reaction involved in lysine biosynthesis through the alpha-aminoadipate pathway. In addition, has high activity with isocitrate, but is inactive with 3-isopropylmalate.</text>
</comment>
<proteinExistence type="inferred from homology"/>
<dbReference type="GO" id="GO:0051287">
    <property type="term" value="F:NAD binding"/>
    <property type="evidence" value="ECO:0007669"/>
    <property type="project" value="InterPro"/>
</dbReference>
<dbReference type="GO" id="GO:0033708">
    <property type="term" value="F:isocitrate-homoisocitrate dehydrogenase activity"/>
    <property type="evidence" value="ECO:0007669"/>
    <property type="project" value="UniProtKB-EC"/>
</dbReference>
<reference evidence="16 17" key="1">
    <citation type="journal article" date="2012" name="ISME J.">
        <title>Nitrification expanded: discovery, physiology and genomics of a nitrite-oxidizing bacterium from the phylum Chloroflexi.</title>
        <authorList>
            <person name="Sorokin D.Y."/>
            <person name="Lucker S."/>
            <person name="Vejmelkova D."/>
            <person name="Kostrikina N.A."/>
            <person name="Kleerebezem R."/>
            <person name="Rijpstra W.I."/>
            <person name="Damste J.S."/>
            <person name="Le Paslier D."/>
            <person name="Muyzer G."/>
            <person name="Wagner M."/>
            <person name="van Loosdrecht M.C."/>
            <person name="Daims H."/>
        </authorList>
    </citation>
    <scope>NUCLEOTIDE SEQUENCE [LARGE SCALE GENOMIC DNA]</scope>
    <source>
        <strain evidence="17">none</strain>
    </source>
</reference>
<accession>I4EGH3</accession>
<evidence type="ECO:0000256" key="11">
    <source>
        <dbReference type="ARBA" id="ARBA00063123"/>
    </source>
</evidence>